<feature type="compositionally biased region" description="Polar residues" evidence="2">
    <location>
        <begin position="117"/>
        <end position="129"/>
    </location>
</feature>
<dbReference type="Proteomes" id="UP000199258">
    <property type="component" value="Unassembled WGS sequence"/>
</dbReference>
<evidence type="ECO:0000259" key="4">
    <source>
        <dbReference type="Pfam" id="PF01551"/>
    </source>
</evidence>
<evidence type="ECO:0000256" key="2">
    <source>
        <dbReference type="SAM" id="MobiDB-lite"/>
    </source>
</evidence>
<keyword evidence="6" id="KW-1185">Reference proteome</keyword>
<dbReference type="CDD" id="cd12797">
    <property type="entry name" value="M23_peptidase"/>
    <property type="match status" value="1"/>
</dbReference>
<evidence type="ECO:0000313" key="6">
    <source>
        <dbReference type="Proteomes" id="UP000199258"/>
    </source>
</evidence>
<evidence type="ECO:0000313" key="5">
    <source>
        <dbReference type="EMBL" id="SDH58641.1"/>
    </source>
</evidence>
<feature type="region of interest" description="Disordered" evidence="2">
    <location>
        <begin position="107"/>
        <end position="137"/>
    </location>
</feature>
<dbReference type="PRINTS" id="PR01217">
    <property type="entry name" value="PRICHEXTENSN"/>
</dbReference>
<reference evidence="5 6" key="1">
    <citation type="submission" date="2016-10" db="EMBL/GenBank/DDBJ databases">
        <authorList>
            <person name="de Groot N.N."/>
        </authorList>
    </citation>
    <scope>NUCLEOTIDE SEQUENCE [LARGE SCALE GENOMIC DNA]</scope>
    <source>
        <strain evidence="5 6">NP_1H</strain>
    </source>
</reference>
<keyword evidence="1" id="KW-0732">Signal</keyword>
<accession>A0A1G8DM17</accession>
<keyword evidence="3" id="KW-1133">Transmembrane helix</keyword>
<evidence type="ECO:0000256" key="3">
    <source>
        <dbReference type="SAM" id="Phobius"/>
    </source>
</evidence>
<feature type="compositionally biased region" description="Low complexity" evidence="2">
    <location>
        <begin position="544"/>
        <end position="560"/>
    </location>
</feature>
<dbReference type="Pfam" id="PF01551">
    <property type="entry name" value="Peptidase_M23"/>
    <property type="match status" value="1"/>
</dbReference>
<dbReference type="EMBL" id="FNDT01000001">
    <property type="protein sequence ID" value="SDH58641.1"/>
    <property type="molecule type" value="Genomic_DNA"/>
</dbReference>
<dbReference type="PANTHER" id="PTHR21666:SF289">
    <property type="entry name" value="L-ALA--D-GLU ENDOPEPTIDASE"/>
    <property type="match status" value="1"/>
</dbReference>
<evidence type="ECO:0000256" key="1">
    <source>
        <dbReference type="ARBA" id="ARBA00022729"/>
    </source>
</evidence>
<feature type="compositionally biased region" description="Polar residues" evidence="2">
    <location>
        <begin position="331"/>
        <end position="347"/>
    </location>
</feature>
<organism evidence="5 6">
    <name type="scientific">Arthrobacter subterraneus</name>
    <dbReference type="NCBI Taxonomy" id="335973"/>
    <lineage>
        <taxon>Bacteria</taxon>
        <taxon>Bacillati</taxon>
        <taxon>Actinomycetota</taxon>
        <taxon>Actinomycetes</taxon>
        <taxon>Micrococcales</taxon>
        <taxon>Micrococcaceae</taxon>
        <taxon>Arthrobacter</taxon>
    </lineage>
</organism>
<proteinExistence type="predicted"/>
<feature type="region of interest" description="Disordered" evidence="2">
    <location>
        <begin position="544"/>
        <end position="574"/>
    </location>
</feature>
<feature type="domain" description="M23ase beta-sheet core" evidence="4">
    <location>
        <begin position="170"/>
        <end position="265"/>
    </location>
</feature>
<feature type="compositionally biased region" description="Low complexity" evidence="2">
    <location>
        <begin position="470"/>
        <end position="487"/>
    </location>
</feature>
<dbReference type="Gene3D" id="2.70.70.10">
    <property type="entry name" value="Glucose Permease (Domain IIA)"/>
    <property type="match status" value="1"/>
</dbReference>
<name>A0A1G8DM17_9MICC</name>
<dbReference type="InterPro" id="IPR011055">
    <property type="entry name" value="Dup_hybrid_motif"/>
</dbReference>
<gene>
    <name evidence="5" type="ORF">SAMN04488693_101647</name>
</gene>
<protein>
    <submittedName>
        <fullName evidence="5">Peptidase family M23</fullName>
    </submittedName>
</protein>
<dbReference type="GO" id="GO:0004222">
    <property type="term" value="F:metalloendopeptidase activity"/>
    <property type="evidence" value="ECO:0007669"/>
    <property type="project" value="TreeGrafter"/>
</dbReference>
<feature type="transmembrane region" description="Helical" evidence="3">
    <location>
        <begin position="20"/>
        <end position="38"/>
    </location>
</feature>
<dbReference type="InterPro" id="IPR050570">
    <property type="entry name" value="Cell_wall_metabolism_enzyme"/>
</dbReference>
<feature type="region of interest" description="Disordered" evidence="2">
    <location>
        <begin position="320"/>
        <end position="495"/>
    </location>
</feature>
<dbReference type="PANTHER" id="PTHR21666">
    <property type="entry name" value="PEPTIDASE-RELATED"/>
    <property type="match status" value="1"/>
</dbReference>
<keyword evidence="3" id="KW-0472">Membrane</keyword>
<feature type="compositionally biased region" description="Pro residues" evidence="2">
    <location>
        <begin position="422"/>
        <end position="469"/>
    </location>
</feature>
<dbReference type="InterPro" id="IPR016047">
    <property type="entry name" value="M23ase_b-sheet_dom"/>
</dbReference>
<dbReference type="AlphaFoldDB" id="A0A1G8DM17"/>
<dbReference type="SUPFAM" id="SSF51261">
    <property type="entry name" value="Duplicated hybrid motif"/>
    <property type="match status" value="1"/>
</dbReference>
<dbReference type="STRING" id="335973.SAMN04488693_101647"/>
<keyword evidence="3" id="KW-0812">Transmembrane</keyword>
<dbReference type="RefSeq" id="WP_245702663.1">
    <property type="nucleotide sequence ID" value="NZ_FNDT01000001.1"/>
</dbReference>
<sequence length="574" mass="57071">MSDVKPVSGRRRAVKNRPRAVRSGMSVCLALAVIYSFGHPGSTPLTSGVGVTGAVTSGLDSSSGTILAQGSGLTMEAGLPHTGYVGAQVLGQPSQTFPFGTTDSLVPGRELPGQAASGRSTEGSGTSIAGMNGGAERPDKGMLISPLQFLSPSSPFGVRTSPITGQNNEFHSGQDFAAPCGTRVFSADAGIVRAVGWHPWGGGNRVEVDHGNGLVTTYNHLEGIAVKTGDRVGAGQVIATIGTSGLSTGCHLHFETILDGEHTDPAAWKLIPVENSGPADMPALVNYTPGTNGSKDGNTAWVAYLASAEAIHPVAVNSPPRVDADMAAQGPRSSTRTTTAGGNQSTGPGKPSSSISVAATPSPSPSGTKSTTTSPKPKTPAPGTSSPTPTTSTTPPPPKASGDTESAPSTPTPPALTATDPAPAPPVADPTPTPPVTDTTPTPPVNEPTPPVTDTTPAPPPVVTAPEPAPVVVVPDPTPAPGVTDPTPAVPAPVPTISVTNPLEACDPAVDPEAIVVDPVTGEPVLDPVTGKPIKASELCASASATASASASTAAGATGTEPAREVDPALVPAP</sequence>
<feature type="compositionally biased region" description="Low complexity" evidence="2">
    <location>
        <begin position="351"/>
        <end position="393"/>
    </location>
</feature>